<dbReference type="AlphaFoldDB" id="A0A409X6Q7"/>
<feature type="compositionally biased region" description="Polar residues" evidence="1">
    <location>
        <begin position="83"/>
        <end position="92"/>
    </location>
</feature>
<evidence type="ECO:0000313" key="3">
    <source>
        <dbReference type="Proteomes" id="UP000283269"/>
    </source>
</evidence>
<accession>A0A409X6Q7</accession>
<evidence type="ECO:0000256" key="1">
    <source>
        <dbReference type="SAM" id="MobiDB-lite"/>
    </source>
</evidence>
<dbReference type="Proteomes" id="UP000283269">
    <property type="component" value="Unassembled WGS sequence"/>
</dbReference>
<feature type="region of interest" description="Disordered" evidence="1">
    <location>
        <begin position="166"/>
        <end position="257"/>
    </location>
</feature>
<feature type="compositionally biased region" description="Polar residues" evidence="1">
    <location>
        <begin position="113"/>
        <end position="123"/>
    </location>
</feature>
<reference evidence="2 3" key="1">
    <citation type="journal article" date="2018" name="Evol. Lett.">
        <title>Horizontal gene cluster transfer increased hallucinogenic mushroom diversity.</title>
        <authorList>
            <person name="Reynolds H.T."/>
            <person name="Vijayakumar V."/>
            <person name="Gluck-Thaler E."/>
            <person name="Korotkin H.B."/>
            <person name="Matheny P.B."/>
            <person name="Slot J.C."/>
        </authorList>
    </citation>
    <scope>NUCLEOTIDE SEQUENCE [LARGE SCALE GENOMIC DNA]</scope>
    <source>
        <strain evidence="2 3">2631</strain>
    </source>
</reference>
<sequence>MLSRVAKRVRRQSLTQPVEPWTEIVAECVQDAPDLLRWSDIPDTPFPRVAMGGYARFYANSTLQFPLSPSFCPILSQCPEGSPSKQVPSTSPLFPPPSKQQRLTVIHEASRETVASTSHTRNMSTSTSKSPKSLRRRRRQLLRTPSIERDFAVHAQHLFASNTSVNEMSSLESPTSPGSAHSHSHSHSSSDSHSSQSESHHSEEPTTPTTSVEGGDDSESFPLESPLQDNWEDKDSLSKRPESGSSFSTAKSDFDEV</sequence>
<keyword evidence="3" id="KW-1185">Reference proteome</keyword>
<feature type="compositionally biased region" description="Low complexity" evidence="1">
    <location>
        <begin position="173"/>
        <end position="197"/>
    </location>
</feature>
<protein>
    <submittedName>
        <fullName evidence="2">Uncharacterized protein</fullName>
    </submittedName>
</protein>
<comment type="caution">
    <text evidence="2">The sequence shown here is derived from an EMBL/GenBank/DDBJ whole genome shotgun (WGS) entry which is preliminary data.</text>
</comment>
<evidence type="ECO:0000313" key="2">
    <source>
        <dbReference type="EMBL" id="PPQ86420.1"/>
    </source>
</evidence>
<dbReference type="OrthoDB" id="3065051at2759"/>
<gene>
    <name evidence="2" type="ORF">CVT25_003543</name>
</gene>
<name>A0A409X6Q7_PSICY</name>
<dbReference type="EMBL" id="NHYD01002497">
    <property type="protein sequence ID" value="PPQ86420.1"/>
    <property type="molecule type" value="Genomic_DNA"/>
</dbReference>
<proteinExistence type="predicted"/>
<dbReference type="InParanoid" id="A0A409X6Q7"/>
<organism evidence="2 3">
    <name type="scientific">Psilocybe cyanescens</name>
    <dbReference type="NCBI Taxonomy" id="93625"/>
    <lineage>
        <taxon>Eukaryota</taxon>
        <taxon>Fungi</taxon>
        <taxon>Dikarya</taxon>
        <taxon>Basidiomycota</taxon>
        <taxon>Agaricomycotina</taxon>
        <taxon>Agaricomycetes</taxon>
        <taxon>Agaricomycetidae</taxon>
        <taxon>Agaricales</taxon>
        <taxon>Agaricineae</taxon>
        <taxon>Strophariaceae</taxon>
        <taxon>Psilocybe</taxon>
    </lineage>
</organism>
<feature type="region of interest" description="Disordered" evidence="1">
    <location>
        <begin position="79"/>
        <end position="137"/>
    </location>
</feature>
<feature type="compositionally biased region" description="Basic and acidic residues" evidence="1">
    <location>
        <begin position="231"/>
        <end position="242"/>
    </location>
</feature>